<evidence type="ECO:0000313" key="4">
    <source>
        <dbReference type="Proteomes" id="UP000317494"/>
    </source>
</evidence>
<name>A0A507CRD8_9FUNG</name>
<dbReference type="Proteomes" id="UP000320475">
    <property type="component" value="Unassembled WGS sequence"/>
</dbReference>
<dbReference type="Proteomes" id="UP000317494">
    <property type="component" value="Unassembled WGS sequence"/>
</dbReference>
<dbReference type="EMBL" id="QEAM01000306">
    <property type="protein sequence ID" value="TPX41714.1"/>
    <property type="molecule type" value="Genomic_DNA"/>
</dbReference>
<comment type="caution">
    <text evidence="2">The sequence shown here is derived from an EMBL/GenBank/DDBJ whole genome shotgun (WGS) entry which is preliminary data.</text>
</comment>
<evidence type="ECO:0000256" key="1">
    <source>
        <dbReference type="SAM" id="Phobius"/>
    </source>
</evidence>
<accession>A0A507CRD8</accession>
<evidence type="ECO:0000313" key="2">
    <source>
        <dbReference type="EMBL" id="TPX41714.1"/>
    </source>
</evidence>
<keyword evidence="1" id="KW-0812">Transmembrane</keyword>
<evidence type="ECO:0000313" key="5">
    <source>
        <dbReference type="Proteomes" id="UP000320475"/>
    </source>
</evidence>
<protein>
    <submittedName>
        <fullName evidence="2">Uncharacterized protein</fullName>
    </submittedName>
</protein>
<keyword evidence="1" id="KW-1133">Transmembrane helix</keyword>
<proteinExistence type="predicted"/>
<dbReference type="AlphaFoldDB" id="A0A507CRD8"/>
<feature type="transmembrane region" description="Helical" evidence="1">
    <location>
        <begin position="76"/>
        <end position="95"/>
    </location>
</feature>
<reference evidence="4 5" key="1">
    <citation type="journal article" date="2019" name="Sci. Rep.">
        <title>Comparative genomics of chytrid fungi reveal insights into the obligate biotrophic and pathogenic lifestyle of Synchytrium endobioticum.</title>
        <authorList>
            <person name="van de Vossenberg B.T.L.H."/>
            <person name="Warris S."/>
            <person name="Nguyen H.D.T."/>
            <person name="van Gent-Pelzer M.P.E."/>
            <person name="Joly D.L."/>
            <person name="van de Geest H.C."/>
            <person name="Bonants P.J.M."/>
            <person name="Smith D.S."/>
            <person name="Levesque C.A."/>
            <person name="van der Lee T.A.J."/>
        </authorList>
    </citation>
    <scope>NUCLEOTIDE SEQUENCE [LARGE SCALE GENOMIC DNA]</scope>
    <source>
        <strain evidence="2 5">LEV6574</strain>
        <strain evidence="3 4">MB42</strain>
    </source>
</reference>
<gene>
    <name evidence="2" type="ORF">SeLEV6574_g05957</name>
    <name evidence="3" type="ORF">SeMB42_g01256</name>
</gene>
<sequence length="97" mass="11410">MSREARETRDQSYDIIVTKAFIVCVSMSYMSAPESHALLQFKWFERTPCHHHVSNHVRSMEFDQPTLFLWHIPRSILLLFCNSTAYIIPAIDIIWAL</sequence>
<dbReference type="EMBL" id="QEAN01000031">
    <property type="protein sequence ID" value="TPX52661.1"/>
    <property type="molecule type" value="Genomic_DNA"/>
</dbReference>
<organism evidence="2 5">
    <name type="scientific">Synchytrium endobioticum</name>
    <dbReference type="NCBI Taxonomy" id="286115"/>
    <lineage>
        <taxon>Eukaryota</taxon>
        <taxon>Fungi</taxon>
        <taxon>Fungi incertae sedis</taxon>
        <taxon>Chytridiomycota</taxon>
        <taxon>Chytridiomycota incertae sedis</taxon>
        <taxon>Chytridiomycetes</taxon>
        <taxon>Synchytriales</taxon>
        <taxon>Synchytriaceae</taxon>
        <taxon>Synchytrium</taxon>
    </lineage>
</organism>
<keyword evidence="4" id="KW-1185">Reference proteome</keyword>
<evidence type="ECO:0000313" key="3">
    <source>
        <dbReference type="EMBL" id="TPX52661.1"/>
    </source>
</evidence>
<keyword evidence="1" id="KW-0472">Membrane</keyword>
<dbReference type="VEuPathDB" id="FungiDB:SeMB42_g01256"/>